<organism evidence="1">
    <name type="scientific">marine sediment metagenome</name>
    <dbReference type="NCBI Taxonomy" id="412755"/>
    <lineage>
        <taxon>unclassified sequences</taxon>
        <taxon>metagenomes</taxon>
        <taxon>ecological metagenomes</taxon>
    </lineage>
</organism>
<dbReference type="CDD" id="cd00077">
    <property type="entry name" value="HDc"/>
    <property type="match status" value="1"/>
</dbReference>
<dbReference type="EMBL" id="BARV01036647">
    <property type="protein sequence ID" value="GAI56007.1"/>
    <property type="molecule type" value="Genomic_DNA"/>
</dbReference>
<evidence type="ECO:0000313" key="1">
    <source>
        <dbReference type="EMBL" id="GAI56007.1"/>
    </source>
</evidence>
<dbReference type="InterPro" id="IPR003607">
    <property type="entry name" value="HD/PDEase_dom"/>
</dbReference>
<feature type="non-terminal residue" evidence="1">
    <location>
        <position position="119"/>
    </location>
</feature>
<evidence type="ECO:0008006" key="2">
    <source>
        <dbReference type="Google" id="ProtNLM"/>
    </source>
</evidence>
<dbReference type="AlphaFoldDB" id="X1PIA9"/>
<reference evidence="1" key="1">
    <citation type="journal article" date="2014" name="Front. Microbiol.">
        <title>High frequency of phylogenetically diverse reductive dehalogenase-homologous genes in deep subseafloor sedimentary metagenomes.</title>
        <authorList>
            <person name="Kawai M."/>
            <person name="Futagami T."/>
            <person name="Toyoda A."/>
            <person name="Takaki Y."/>
            <person name="Nishi S."/>
            <person name="Hori S."/>
            <person name="Arai W."/>
            <person name="Tsubouchi T."/>
            <person name="Morono Y."/>
            <person name="Uchiyama I."/>
            <person name="Ito T."/>
            <person name="Fujiyama A."/>
            <person name="Inagaki F."/>
            <person name="Takami H."/>
        </authorList>
    </citation>
    <scope>NUCLEOTIDE SEQUENCE</scope>
    <source>
        <strain evidence="1">Expedition CK06-06</strain>
    </source>
</reference>
<gene>
    <name evidence="1" type="ORF">S06H3_56891</name>
</gene>
<protein>
    <recommendedName>
        <fullName evidence="2">HD domain-containing protein</fullName>
    </recommendedName>
</protein>
<accession>X1PIA9</accession>
<sequence>MYINKDNVSIEYERLKTLVDKRKTEFDVFINKLEKETSWLNSPASTKFHLCEHKGLLIHSVGVTSTLLELKNILMKNISDESCVIVGLFHDLGKIGTFNKALYIKDKDTYVYNNKVRAN</sequence>
<proteinExistence type="predicted"/>
<comment type="caution">
    <text evidence="1">The sequence shown here is derived from an EMBL/GenBank/DDBJ whole genome shotgun (WGS) entry which is preliminary data.</text>
</comment>
<name>X1PIA9_9ZZZZ</name>